<dbReference type="InterPro" id="IPR000834">
    <property type="entry name" value="Peptidase_M14"/>
</dbReference>
<feature type="domain" description="Peptidase M14" evidence="18">
    <location>
        <begin position="538"/>
        <end position="845"/>
    </location>
</feature>
<keyword evidence="6" id="KW-0645">Protease</keyword>
<dbReference type="PRINTS" id="PR00765">
    <property type="entry name" value="CRBOXYPTASEA"/>
</dbReference>
<gene>
    <name evidence="19" type="ORF">N0V91_010029</name>
</gene>
<dbReference type="PANTHER" id="PTHR11705">
    <property type="entry name" value="PROTEASE FAMILY M14 CARBOXYPEPTIDASE A,B"/>
    <property type="match status" value="1"/>
</dbReference>
<evidence type="ECO:0000256" key="7">
    <source>
        <dbReference type="ARBA" id="ARBA00022723"/>
    </source>
</evidence>
<comment type="function">
    <text evidence="2">Extracellular metalloprotease that contributes to pathogenicity.</text>
</comment>
<dbReference type="InterPro" id="IPR012936">
    <property type="entry name" value="Erv_C"/>
</dbReference>
<dbReference type="PROSITE" id="PS00132">
    <property type="entry name" value="CARBOXYPEPT_ZN_1"/>
    <property type="match status" value="1"/>
</dbReference>
<feature type="transmembrane region" description="Helical" evidence="17">
    <location>
        <begin position="299"/>
        <end position="327"/>
    </location>
</feature>
<name>A0A9W8Z8E8_9PLEO</name>
<keyword evidence="12" id="KW-0482">Metalloprotease</keyword>
<protein>
    <recommendedName>
        <fullName evidence="18">Peptidase M14 domain-containing protein</fullName>
    </recommendedName>
</protein>
<comment type="cofactor">
    <cofactor evidence="1">
        <name>Zn(2+)</name>
        <dbReference type="ChEBI" id="CHEBI:29105"/>
    </cofactor>
</comment>
<dbReference type="OrthoDB" id="3626597at2759"/>
<evidence type="ECO:0000256" key="5">
    <source>
        <dbReference type="ARBA" id="ARBA00022525"/>
    </source>
</evidence>
<keyword evidence="8" id="KW-0732">Signal</keyword>
<dbReference type="GO" id="GO:0004181">
    <property type="term" value="F:metallocarboxypeptidase activity"/>
    <property type="evidence" value="ECO:0007669"/>
    <property type="project" value="InterPro"/>
</dbReference>
<dbReference type="SMART" id="SM00631">
    <property type="entry name" value="Zn_pept"/>
    <property type="match status" value="1"/>
</dbReference>
<dbReference type="GO" id="GO:0008270">
    <property type="term" value="F:zinc ion binding"/>
    <property type="evidence" value="ECO:0007669"/>
    <property type="project" value="InterPro"/>
</dbReference>
<feature type="region of interest" description="Disordered" evidence="16">
    <location>
        <begin position="352"/>
        <end position="374"/>
    </location>
</feature>
<dbReference type="Gene3D" id="3.30.70.340">
    <property type="entry name" value="Metallocarboxypeptidase-like"/>
    <property type="match status" value="1"/>
</dbReference>
<dbReference type="SUPFAM" id="SSF54897">
    <property type="entry name" value="Protease propeptides/inhibitors"/>
    <property type="match status" value="1"/>
</dbReference>
<keyword evidence="11" id="KW-0843">Virulence</keyword>
<evidence type="ECO:0000256" key="3">
    <source>
        <dbReference type="ARBA" id="ARBA00004613"/>
    </source>
</evidence>
<evidence type="ECO:0000313" key="20">
    <source>
        <dbReference type="Proteomes" id="UP001140510"/>
    </source>
</evidence>
<dbReference type="InterPro" id="IPR036990">
    <property type="entry name" value="M14A-like_propep"/>
</dbReference>
<dbReference type="Gene3D" id="3.40.630.10">
    <property type="entry name" value="Zn peptidases"/>
    <property type="match status" value="1"/>
</dbReference>
<evidence type="ECO:0000313" key="19">
    <source>
        <dbReference type="EMBL" id="KAJ4398673.1"/>
    </source>
</evidence>
<keyword evidence="7" id="KW-0479">Metal-binding</keyword>
<dbReference type="FunFam" id="3.40.630.10:FF:000165">
    <property type="entry name" value="Glucan 1,4-alpha-glucosidase, putative"/>
    <property type="match status" value="1"/>
</dbReference>
<evidence type="ECO:0000256" key="9">
    <source>
        <dbReference type="ARBA" id="ARBA00022801"/>
    </source>
</evidence>
<evidence type="ECO:0000256" key="15">
    <source>
        <dbReference type="PROSITE-ProRule" id="PRU01379"/>
    </source>
</evidence>
<evidence type="ECO:0000256" key="10">
    <source>
        <dbReference type="ARBA" id="ARBA00022833"/>
    </source>
</evidence>
<evidence type="ECO:0000256" key="14">
    <source>
        <dbReference type="ARBA" id="ARBA00023157"/>
    </source>
</evidence>
<dbReference type="CDD" id="cd03860">
    <property type="entry name" value="M14_CP_A-B_like"/>
    <property type="match status" value="1"/>
</dbReference>
<evidence type="ECO:0000256" key="17">
    <source>
        <dbReference type="SAM" id="Phobius"/>
    </source>
</evidence>
<keyword evidence="17" id="KW-1133">Transmembrane helix</keyword>
<keyword evidence="20" id="KW-1185">Reference proteome</keyword>
<evidence type="ECO:0000256" key="2">
    <source>
        <dbReference type="ARBA" id="ARBA00003091"/>
    </source>
</evidence>
<comment type="subcellular location">
    <subcellularLocation>
        <location evidence="3">Secreted</location>
    </subcellularLocation>
</comment>
<keyword evidence="17" id="KW-0472">Membrane</keyword>
<dbReference type="Pfam" id="PF00246">
    <property type="entry name" value="Peptidase_M14"/>
    <property type="match status" value="1"/>
</dbReference>
<keyword evidence="5" id="KW-0964">Secreted</keyword>
<feature type="active site" description="Proton donor/acceptor" evidence="15">
    <location>
        <position position="811"/>
    </location>
</feature>
<keyword evidence="14" id="KW-1015">Disulfide bond</keyword>
<keyword evidence="10" id="KW-0862">Zinc</keyword>
<sequence>MAHGPVVASVTSTLDHPWTVGHGLAMSSPTVASSRTTVHGAVVPDAPNYCGECYGAPVPTNLKTAGCCNTCDEIRDAYASVSWSLSRGEGVEQCEREDFAEQPTSSMSPLQVVTKAAPPPASTLATVIKRSPAALNTSRVARRPLITPSQINDLLGCHPEDDNWIYFTLMKSDDSIALSLKWECFLYFVSKEWALTYPDKIRKALFNDPSSYSTCPEGHCRSTLIPGTDLRLSLVKSPKVFRSGRYEASCGYVDDVHTIRRNLITRAKFGYLKNGVTVADQIIPFVESQVLTTYPALEIGLIVGFTVGFFVIFPLVMLFFVCLYYCVNDSMMIFCEKMKQCGQALRQRIGEKRGNVDSSSQLPDPLPHQDRGTRQVFSTSSATEIVIFEVNYENCRFGAVVAVFKESEILGVNSLHLIYHLDKMKAFVVHSLLTSLAAGLVAASSGTVSYTGYQVLRVKTLGHPAEVQKKLSAISYQQWEDTDTHIDIVVSPEQLEKLESLGLSYRTLHKDLGESIEKEGQQKAYRKRDIDDLSWYDTYSPYSEHLQYISDLHAAFPDNSKLVSSGRSYENRTIQGIHLYGDAGPGKPAVLYHGNVHAREWITSKTVEYLTLQLINAHKNATNTTQSILNTYDFHIFPIVNPDGFVYSQEKDRLWRKTRTPPPSGQNQTCFGTDINRNWEYGWDANPLGASKNACAQAYRGEKPSDTIENQGLDSYVRKLRDTVGIKLYIDWHSYGQYILSPFGSKEEWYAPELGKWTKTASVLSETIRDSSDRRTTFTFGPSGATLYTTTGAAPDHLYAIGGADFSYTIELPDTGDFGFVLPPERIRGAAEEQWAGQQVLFPLLDEVFFDGLGPA</sequence>
<comment type="caution">
    <text evidence="19">The sequence shown here is derived from an EMBL/GenBank/DDBJ whole genome shotgun (WGS) entry which is preliminary data.</text>
</comment>
<feature type="transmembrane region" description="Helical" evidence="17">
    <location>
        <begin position="427"/>
        <end position="450"/>
    </location>
</feature>
<dbReference type="PROSITE" id="PS52035">
    <property type="entry name" value="PEPTIDASE_M14"/>
    <property type="match status" value="1"/>
</dbReference>
<evidence type="ECO:0000256" key="4">
    <source>
        <dbReference type="ARBA" id="ARBA00005988"/>
    </source>
</evidence>
<dbReference type="Proteomes" id="UP001140510">
    <property type="component" value="Unassembled WGS sequence"/>
</dbReference>
<accession>A0A9W8Z8E8</accession>
<evidence type="ECO:0000256" key="11">
    <source>
        <dbReference type="ARBA" id="ARBA00023026"/>
    </source>
</evidence>
<dbReference type="InterPro" id="IPR057246">
    <property type="entry name" value="CARBOXYPEPT_ZN_1"/>
</dbReference>
<organism evidence="19 20">
    <name type="scientific">Didymella pomorum</name>
    <dbReference type="NCBI Taxonomy" id="749634"/>
    <lineage>
        <taxon>Eukaryota</taxon>
        <taxon>Fungi</taxon>
        <taxon>Dikarya</taxon>
        <taxon>Ascomycota</taxon>
        <taxon>Pezizomycotina</taxon>
        <taxon>Dothideomycetes</taxon>
        <taxon>Pleosporomycetidae</taxon>
        <taxon>Pleosporales</taxon>
        <taxon>Pleosporineae</taxon>
        <taxon>Didymellaceae</taxon>
        <taxon>Didymella</taxon>
    </lineage>
</organism>
<evidence type="ECO:0000256" key="6">
    <source>
        <dbReference type="ARBA" id="ARBA00022670"/>
    </source>
</evidence>
<reference evidence="19" key="1">
    <citation type="submission" date="2022-10" db="EMBL/GenBank/DDBJ databases">
        <title>Tapping the CABI collections for fungal endophytes: first genome assemblies for Collariella, Neodidymelliopsis, Ascochyta clinopodiicola, Didymella pomorum, Didymosphaeria variabile, Neocosmospora piperis and Neocucurbitaria cava.</title>
        <authorList>
            <person name="Hill R."/>
        </authorList>
    </citation>
    <scope>NUCLEOTIDE SEQUENCE</scope>
    <source>
        <strain evidence="19">IMI 355091</strain>
    </source>
</reference>
<evidence type="ECO:0000256" key="13">
    <source>
        <dbReference type="ARBA" id="ARBA00023145"/>
    </source>
</evidence>
<evidence type="ECO:0000256" key="16">
    <source>
        <dbReference type="SAM" id="MobiDB-lite"/>
    </source>
</evidence>
<evidence type="ECO:0000256" key="8">
    <source>
        <dbReference type="ARBA" id="ARBA00022729"/>
    </source>
</evidence>
<evidence type="ECO:0000259" key="18">
    <source>
        <dbReference type="PROSITE" id="PS52035"/>
    </source>
</evidence>
<keyword evidence="17" id="KW-0812">Transmembrane</keyword>
<dbReference type="Pfam" id="PF07970">
    <property type="entry name" value="COPIIcoated_ERV"/>
    <property type="match status" value="1"/>
</dbReference>
<comment type="similarity">
    <text evidence="4 15">Belongs to the peptidase M14 family.</text>
</comment>
<dbReference type="EMBL" id="JAPEVA010000124">
    <property type="protein sequence ID" value="KAJ4398673.1"/>
    <property type="molecule type" value="Genomic_DNA"/>
</dbReference>
<dbReference type="AlphaFoldDB" id="A0A9W8Z8E8"/>
<dbReference type="PANTHER" id="PTHR11705:SF143">
    <property type="entry name" value="SLL0236 PROTEIN"/>
    <property type="match status" value="1"/>
</dbReference>
<dbReference type="SUPFAM" id="SSF53187">
    <property type="entry name" value="Zn-dependent exopeptidases"/>
    <property type="match status" value="1"/>
</dbReference>
<keyword evidence="13" id="KW-0865">Zymogen</keyword>
<dbReference type="GO" id="GO:0006508">
    <property type="term" value="P:proteolysis"/>
    <property type="evidence" value="ECO:0007669"/>
    <property type="project" value="UniProtKB-KW"/>
</dbReference>
<proteinExistence type="inferred from homology"/>
<dbReference type="GO" id="GO:0005576">
    <property type="term" value="C:extracellular region"/>
    <property type="evidence" value="ECO:0007669"/>
    <property type="project" value="UniProtKB-SubCell"/>
</dbReference>
<evidence type="ECO:0000256" key="12">
    <source>
        <dbReference type="ARBA" id="ARBA00023049"/>
    </source>
</evidence>
<keyword evidence="9" id="KW-0378">Hydrolase</keyword>
<evidence type="ECO:0000256" key="1">
    <source>
        <dbReference type="ARBA" id="ARBA00001947"/>
    </source>
</evidence>